<dbReference type="EMBL" id="WLYX01000001">
    <property type="protein sequence ID" value="MTD33915.1"/>
    <property type="molecule type" value="Genomic_DNA"/>
</dbReference>
<proteinExistence type="predicted"/>
<dbReference type="Proteomes" id="UP000446658">
    <property type="component" value="Unassembled WGS sequence"/>
</dbReference>
<name>A0A844GHE7_9NEIS</name>
<dbReference type="AlphaFoldDB" id="A0A844GHE7"/>
<sequence>MTADGPDRQCLAYIIQLCMAETMGRMNSLANTVTARLTVGVVDNESLRAYVDCRRYLQYLSFRLQSLTNRS</sequence>
<keyword evidence="2" id="KW-1185">Reference proteome</keyword>
<protein>
    <submittedName>
        <fullName evidence="1">Uncharacterized protein</fullName>
    </submittedName>
</protein>
<evidence type="ECO:0000313" key="2">
    <source>
        <dbReference type="Proteomes" id="UP000446658"/>
    </source>
</evidence>
<organism evidence="1 2">
    <name type="scientific">Paludibacterium denitrificans</name>
    <dbReference type="NCBI Taxonomy" id="2675226"/>
    <lineage>
        <taxon>Bacteria</taxon>
        <taxon>Pseudomonadati</taxon>
        <taxon>Pseudomonadota</taxon>
        <taxon>Betaproteobacteria</taxon>
        <taxon>Neisseriales</taxon>
        <taxon>Chromobacteriaceae</taxon>
        <taxon>Paludibacterium</taxon>
    </lineage>
</organism>
<evidence type="ECO:0000313" key="1">
    <source>
        <dbReference type="EMBL" id="MTD33915.1"/>
    </source>
</evidence>
<gene>
    <name evidence="1" type="ORF">GKE73_15725</name>
</gene>
<comment type="caution">
    <text evidence="1">The sequence shown here is derived from an EMBL/GenBank/DDBJ whole genome shotgun (WGS) entry which is preliminary data.</text>
</comment>
<accession>A0A844GHE7</accession>
<reference evidence="1 2" key="1">
    <citation type="submission" date="2019-11" db="EMBL/GenBank/DDBJ databases">
        <title>Draft genome sequence of Paludibacterium sp. dN18-1.</title>
        <authorList>
            <person name="Im W.-T."/>
        </authorList>
    </citation>
    <scope>NUCLEOTIDE SEQUENCE [LARGE SCALE GENOMIC DNA]</scope>
    <source>
        <strain evidence="2">dN 18-1</strain>
    </source>
</reference>